<name>A0A4P6XPK2_9ASCO</name>
<evidence type="ECO:0000256" key="5">
    <source>
        <dbReference type="ARBA" id="ARBA00022840"/>
    </source>
</evidence>
<dbReference type="SUPFAM" id="SSF53150">
    <property type="entry name" value="DNA repair protein MutS, domain II"/>
    <property type="match status" value="1"/>
</dbReference>
<dbReference type="GO" id="GO:0032301">
    <property type="term" value="C:MutSalpha complex"/>
    <property type="evidence" value="ECO:0007669"/>
    <property type="project" value="TreeGrafter"/>
</dbReference>
<evidence type="ECO:0000256" key="2">
    <source>
        <dbReference type="ARBA" id="ARBA00006271"/>
    </source>
</evidence>
<evidence type="ECO:0000256" key="12">
    <source>
        <dbReference type="RuleBase" id="RU003756"/>
    </source>
</evidence>
<dbReference type="PROSITE" id="PS00486">
    <property type="entry name" value="DNA_MISMATCH_REPAIR_2"/>
    <property type="match status" value="1"/>
</dbReference>
<dbReference type="AlphaFoldDB" id="A0A4P6XPK2"/>
<dbReference type="GO" id="GO:0005524">
    <property type="term" value="F:ATP binding"/>
    <property type="evidence" value="ECO:0007669"/>
    <property type="project" value="UniProtKB-UniRule"/>
</dbReference>
<dbReference type="InterPro" id="IPR045076">
    <property type="entry name" value="MutS"/>
</dbReference>
<evidence type="ECO:0000256" key="4">
    <source>
        <dbReference type="ARBA" id="ARBA00022763"/>
    </source>
</evidence>
<dbReference type="InterPro" id="IPR016151">
    <property type="entry name" value="DNA_mismatch_repair_MutS_N"/>
</dbReference>
<keyword evidence="3 11" id="KW-0547">Nucleotide-binding</keyword>
<dbReference type="GO" id="GO:0016887">
    <property type="term" value="F:ATP hydrolysis activity"/>
    <property type="evidence" value="ECO:0007669"/>
    <property type="project" value="UniProtKB-ARBA"/>
</dbReference>
<feature type="compositionally biased region" description="Basic and acidic residues" evidence="13">
    <location>
        <begin position="94"/>
        <end position="108"/>
    </location>
</feature>
<dbReference type="PIRSF" id="PIRSF037677">
    <property type="entry name" value="DNA_mis_repair_Msh6"/>
    <property type="match status" value="1"/>
</dbReference>
<keyword evidence="7 11" id="KW-0234">DNA repair</keyword>
<dbReference type="STRING" id="2163413.A0A4P6XPK2"/>
<dbReference type="InterPro" id="IPR000432">
    <property type="entry name" value="DNA_mismatch_repair_MutS_C"/>
</dbReference>
<dbReference type="FunFam" id="3.40.1170.10:FF:000002">
    <property type="entry name" value="DNA mismatch repair protein"/>
    <property type="match status" value="1"/>
</dbReference>
<keyword evidence="16" id="KW-1185">Reference proteome</keyword>
<accession>A0A4P6XPK2</accession>
<feature type="region of interest" description="Disordered" evidence="13">
    <location>
        <begin position="94"/>
        <end position="137"/>
    </location>
</feature>
<evidence type="ECO:0000256" key="6">
    <source>
        <dbReference type="ARBA" id="ARBA00023125"/>
    </source>
</evidence>
<dbReference type="GO" id="GO:0140664">
    <property type="term" value="F:ATP-dependent DNA damage sensor activity"/>
    <property type="evidence" value="ECO:0007669"/>
    <property type="project" value="InterPro"/>
</dbReference>
<evidence type="ECO:0000256" key="3">
    <source>
        <dbReference type="ARBA" id="ARBA00022741"/>
    </source>
</evidence>
<protein>
    <recommendedName>
        <fullName evidence="11">DNA mismatch repair protein</fullName>
    </recommendedName>
</protein>
<evidence type="ECO:0000313" key="16">
    <source>
        <dbReference type="Proteomes" id="UP000292447"/>
    </source>
</evidence>
<dbReference type="PANTHER" id="PTHR11361:SF148">
    <property type="entry name" value="DNA MISMATCH REPAIR PROTEIN MSH6"/>
    <property type="match status" value="1"/>
</dbReference>
<dbReference type="Gene3D" id="3.40.50.300">
    <property type="entry name" value="P-loop containing nucleotide triphosphate hydrolases"/>
    <property type="match status" value="1"/>
</dbReference>
<dbReference type="InterPro" id="IPR007860">
    <property type="entry name" value="DNA_mmatch_repair_MutS_con_dom"/>
</dbReference>
<feature type="compositionally biased region" description="Polar residues" evidence="13">
    <location>
        <begin position="277"/>
        <end position="287"/>
    </location>
</feature>
<dbReference type="PANTHER" id="PTHR11361">
    <property type="entry name" value="DNA MISMATCH REPAIR PROTEIN MUTS FAMILY MEMBER"/>
    <property type="match status" value="1"/>
</dbReference>
<dbReference type="SUPFAM" id="SSF55271">
    <property type="entry name" value="DNA repair protein MutS, domain I"/>
    <property type="match status" value="1"/>
</dbReference>
<dbReference type="FunFam" id="3.40.50.300:FF:000771">
    <property type="entry name" value="DNA mismatch repair protein"/>
    <property type="match status" value="1"/>
</dbReference>
<dbReference type="SMART" id="SM00534">
    <property type="entry name" value="MUTSac"/>
    <property type="match status" value="1"/>
</dbReference>
<keyword evidence="6 11" id="KW-0238">DNA-binding</keyword>
<keyword evidence="5 11" id="KW-0067">ATP-binding</keyword>
<sequence length="1249" mass="139623">MSKVTPNKKAPKLKGASSSNKKQLSLMSFFKPASSKTQSAMSSSPLKAKSGFPASENKENEISVADVAAETPLTSESDVVTTLKGKYHDIHSSPVKARVEVKPAEQKDTPSSGIALASQSASEEDKPAGGNLGDNVTNISQTRSVAKAYTEDAAISAEISLKPAKKPVVVSKRGRKNTSVSYVESDVSDAEDVAVQRKRRRVLDSDDDEEEDFKPEDENDDDDEHMSDFVVESEHSAAEEEVGDSDDEPISRKASGKNMKKQVSSSSQNTSRPSSSLGSKFTANSSYKATPSTTPARPAPKTAAKKSFEKENEERYLWLVNIKDAQKRPVDDPEYDSRTLFIPSSAWAKFTAFEKQYWEIKSKMWDTVVFFKKGKFYELYENDAMIANTKFDLKIAGGGRANMKLAGVPEMSFEYWAKEFISLGYKVAKVDQKESMLAKEMRGGGSKEEKIIKRELTGVLTGGTLTNMDMIKDDMATFCMAIKESTTKDGDKVFGVCFVDTATSELNFIELVDDDECTKLDTLITQIKPKEVLCEKHNLCSTAVKAIKYSAHSLHQIWNYLNPYSEFWDYDTTVEKLVESKYYAGEDLDDFSNYPEILLQFKENHHTAFSAFGALLYYLKTLKLDESIMTLKNMKQYQISKSAASHMLLDGVTLTNLEILNNTFDGSDKGTLFKLLNRAITPFGKRMMKQWVLYPLMNVDQIDLRYDAVEFLMNQEPELRVTLESALNKLPDLERLIARVHSKTLRFKDFLKVIEGFEAVSKLFKNLQAADLLQAGAMKSFVSRFPSELYGIIASWEDAFDRAEALNNVVVPAEGVDSEFDESTGIIRSLEAQLNDHLREYKKQFKSHEICYRDSGKELYLIEMPIKIKSIPKDWQQMAATSKVKRYWSPEVKKLVRELMEQKELHKVVCENIVAKLYTRFDVNYKTWVSVIQSVGYMDCLVALAKTSETMGFPSCRPTFSDSEQGLLVFEELRHPCFVGTSDFIPNDIRLGDEHANFGLLTGANAAGKSTLMRTTALAVILSQIGCFIPAREAHVTPVDKIMTRLGANDNIIQGKSTFFVELSETKKILSNATQKSLVILDELGRGGSSSDGYAIAEAVLHHLASHVQPLGFFATHYGSLGLSFVNHPKIRPLRMGIVVDNSSRNITFLYKLEDGTAPGSFGMNVAAMCGISAGIVDKAEVAAKEYEQTSKLKQEHDKQRANQLSLGLQSDFVWLHERPGELVKDILRYEEQEKRGALDSMFKMIDCL</sequence>
<feature type="region of interest" description="Disordered" evidence="13">
    <location>
        <begin position="161"/>
        <end position="308"/>
    </location>
</feature>
<reference evidence="16" key="1">
    <citation type="submission" date="2019-03" db="EMBL/GenBank/DDBJ databases">
        <title>Snf2 controls pulcherriminic acid biosynthesis and connects pigmentation and antifungal activity of the yeast Metschnikowia pulcherrima.</title>
        <authorList>
            <person name="Gore-Lloyd D."/>
            <person name="Sumann I."/>
            <person name="Brachmann A.O."/>
            <person name="Schneeberger K."/>
            <person name="Ortiz-Merino R.A."/>
            <person name="Moreno-Beltran M."/>
            <person name="Schlaefli M."/>
            <person name="Kirner P."/>
            <person name="Santos Kron A."/>
            <person name="Wolfe K.H."/>
            <person name="Piel J."/>
            <person name="Ahrens C.H."/>
            <person name="Henk D."/>
            <person name="Freimoser F.M."/>
        </authorList>
    </citation>
    <scope>NUCLEOTIDE SEQUENCE [LARGE SCALE GENOMIC DNA]</scope>
    <source>
        <strain evidence="16">APC 1.2</strain>
    </source>
</reference>
<feature type="compositionally biased region" description="Low complexity" evidence="13">
    <location>
        <begin position="34"/>
        <end position="44"/>
    </location>
</feature>
<dbReference type="SMART" id="SM00533">
    <property type="entry name" value="MUTSd"/>
    <property type="match status" value="1"/>
</dbReference>
<dbReference type="InterPro" id="IPR036678">
    <property type="entry name" value="MutS_con_dom_sf"/>
</dbReference>
<evidence type="ECO:0000256" key="7">
    <source>
        <dbReference type="ARBA" id="ARBA00023204"/>
    </source>
</evidence>
<dbReference type="FunFam" id="1.10.1420.10:FF:000019">
    <property type="entry name" value="DNA mismatch repair protein"/>
    <property type="match status" value="1"/>
</dbReference>
<feature type="compositionally biased region" description="Low complexity" evidence="13">
    <location>
        <begin position="288"/>
        <end position="302"/>
    </location>
</feature>
<evidence type="ECO:0000256" key="8">
    <source>
        <dbReference type="ARBA" id="ARBA00023242"/>
    </source>
</evidence>
<dbReference type="SUPFAM" id="SSF48334">
    <property type="entry name" value="DNA repair protein MutS, domain III"/>
    <property type="match status" value="1"/>
</dbReference>
<proteinExistence type="inferred from homology"/>
<comment type="subcellular location">
    <subcellularLocation>
        <location evidence="1">Nucleus</location>
    </subcellularLocation>
</comment>
<feature type="compositionally biased region" description="Low complexity" evidence="13">
    <location>
        <begin position="264"/>
        <end position="276"/>
    </location>
</feature>
<feature type="compositionally biased region" description="Polar residues" evidence="13">
    <location>
        <begin position="16"/>
        <end position="26"/>
    </location>
</feature>
<evidence type="ECO:0000259" key="14">
    <source>
        <dbReference type="PROSITE" id="PS00486"/>
    </source>
</evidence>
<comment type="function">
    <text evidence="9">Component of the post-replicative DNA mismatch repair system (MMR). Heterodimerizes with MSH2 to form MutS beta, which binds to DNA mismatches thereby initiating DNA repair. MSH3 provides substrate-binding and substrate specificity to the complex. When bound, the MutS beta heterodimer bends the DNA helix and shields approximately 20 base pairs. Acts mainly to repair insertion-deletion loops (IDLs) from 2 to 13 nucleotides in size, but can also repair base-base and single insertion-deletion mismatches that occur during replication. After mismatch binding, forms a ternary complex with the MutL alpha heterodimer, which is thought to be responsible for directing the downstream MMR events, including strand discrimination, excision, and resynthesis. ATP binding and hydrolysis play a pivotal role in mismatch repair functions.</text>
</comment>
<dbReference type="Pfam" id="PF05192">
    <property type="entry name" value="MutS_III"/>
    <property type="match status" value="1"/>
</dbReference>
<dbReference type="Pfam" id="PF05190">
    <property type="entry name" value="MutS_IV"/>
    <property type="match status" value="1"/>
</dbReference>
<dbReference type="GO" id="GO:0030983">
    <property type="term" value="F:mismatched DNA binding"/>
    <property type="evidence" value="ECO:0007669"/>
    <property type="project" value="UniProtKB-UniRule"/>
</dbReference>
<feature type="compositionally biased region" description="Acidic residues" evidence="13">
    <location>
        <begin position="205"/>
        <end position="225"/>
    </location>
</feature>
<dbReference type="InterPro" id="IPR017261">
    <property type="entry name" value="DNA_mismatch_repair_MutS/MSH"/>
</dbReference>
<dbReference type="Pfam" id="PF05188">
    <property type="entry name" value="MutS_II"/>
    <property type="match status" value="1"/>
</dbReference>
<dbReference type="Pfam" id="PF00488">
    <property type="entry name" value="MutS_V"/>
    <property type="match status" value="1"/>
</dbReference>
<feature type="compositionally biased region" description="Acidic residues" evidence="13">
    <location>
        <begin position="239"/>
        <end position="248"/>
    </location>
</feature>
<feature type="domain" description="DNA mismatch repair proteins mutS family" evidence="14">
    <location>
        <begin position="1077"/>
        <end position="1093"/>
    </location>
</feature>
<evidence type="ECO:0000256" key="11">
    <source>
        <dbReference type="PIRNR" id="PIRNR037677"/>
    </source>
</evidence>
<dbReference type="Gene3D" id="3.40.1170.10">
    <property type="entry name" value="DNA repair protein MutS, domain I"/>
    <property type="match status" value="1"/>
</dbReference>
<dbReference type="Gene3D" id="3.30.420.110">
    <property type="entry name" value="MutS, connector domain"/>
    <property type="match status" value="1"/>
</dbReference>
<gene>
    <name evidence="15" type="primary">MPUL0B11820</name>
    <name evidence="15" type="ORF">METSCH_B11820</name>
</gene>
<dbReference type="NCBIfam" id="NF003810">
    <property type="entry name" value="PRK05399.1"/>
    <property type="match status" value="1"/>
</dbReference>
<dbReference type="InterPro" id="IPR007695">
    <property type="entry name" value="DNA_mismatch_repair_MutS-lik_N"/>
</dbReference>
<dbReference type="InterPro" id="IPR007696">
    <property type="entry name" value="DNA_mismatch_repair_MutS_core"/>
</dbReference>
<dbReference type="Gene3D" id="1.10.1420.10">
    <property type="match status" value="2"/>
</dbReference>
<dbReference type="Proteomes" id="UP000292447">
    <property type="component" value="Chromosome II"/>
</dbReference>
<dbReference type="InterPro" id="IPR007861">
    <property type="entry name" value="DNA_mismatch_repair_MutS_clamp"/>
</dbReference>
<comment type="subunit">
    <text evidence="10">Heterodimer consisting of MSH2-MSH3 (MutS beta). Forms a ternary complex with MutL alpha (MLH1-PMS1).</text>
</comment>
<keyword evidence="8" id="KW-0539">Nucleus</keyword>
<feature type="compositionally biased region" description="Polar residues" evidence="13">
    <location>
        <begin position="109"/>
        <end position="121"/>
    </location>
</feature>
<dbReference type="GO" id="GO:0006298">
    <property type="term" value="P:mismatch repair"/>
    <property type="evidence" value="ECO:0007669"/>
    <property type="project" value="InterPro"/>
</dbReference>
<evidence type="ECO:0000256" key="10">
    <source>
        <dbReference type="ARBA" id="ARBA00025902"/>
    </source>
</evidence>
<dbReference type="InterPro" id="IPR036187">
    <property type="entry name" value="DNA_mismatch_repair_MutS_sf"/>
</dbReference>
<evidence type="ECO:0000313" key="15">
    <source>
        <dbReference type="EMBL" id="QBM87968.1"/>
    </source>
</evidence>
<evidence type="ECO:0000256" key="1">
    <source>
        <dbReference type="ARBA" id="ARBA00004123"/>
    </source>
</evidence>
<evidence type="ECO:0000256" key="13">
    <source>
        <dbReference type="SAM" id="MobiDB-lite"/>
    </source>
</evidence>
<feature type="region of interest" description="Disordered" evidence="13">
    <location>
        <begin position="1"/>
        <end position="58"/>
    </location>
</feature>
<dbReference type="Pfam" id="PF01624">
    <property type="entry name" value="MutS_I"/>
    <property type="match status" value="1"/>
</dbReference>
<keyword evidence="4 11" id="KW-0227">DNA damage</keyword>
<dbReference type="SUPFAM" id="SSF52540">
    <property type="entry name" value="P-loop containing nucleoside triphosphate hydrolases"/>
    <property type="match status" value="1"/>
</dbReference>
<dbReference type="EMBL" id="CP034457">
    <property type="protein sequence ID" value="QBM87968.1"/>
    <property type="molecule type" value="Genomic_DNA"/>
</dbReference>
<organism evidence="15 16">
    <name type="scientific">Metschnikowia aff. pulcherrima</name>
    <dbReference type="NCBI Taxonomy" id="2163413"/>
    <lineage>
        <taxon>Eukaryota</taxon>
        <taxon>Fungi</taxon>
        <taxon>Dikarya</taxon>
        <taxon>Ascomycota</taxon>
        <taxon>Saccharomycotina</taxon>
        <taxon>Pichiomycetes</taxon>
        <taxon>Metschnikowiaceae</taxon>
        <taxon>Metschnikowia</taxon>
    </lineage>
</organism>
<comment type="similarity">
    <text evidence="2 11 12">Belongs to the DNA mismatch repair MutS family.</text>
</comment>
<evidence type="ECO:0000256" key="9">
    <source>
        <dbReference type="ARBA" id="ARBA00025373"/>
    </source>
</evidence>
<dbReference type="InterPro" id="IPR027417">
    <property type="entry name" value="P-loop_NTPase"/>
</dbReference>